<reference evidence="3" key="1">
    <citation type="journal article" date="2013" name="Nature">
        <title>Pan genome of the phytoplankton Emiliania underpins its global distribution.</title>
        <authorList>
            <person name="Read B.A."/>
            <person name="Kegel J."/>
            <person name="Klute M.J."/>
            <person name="Kuo A."/>
            <person name="Lefebvre S.C."/>
            <person name="Maumus F."/>
            <person name="Mayer C."/>
            <person name="Miller J."/>
            <person name="Monier A."/>
            <person name="Salamov A."/>
            <person name="Young J."/>
            <person name="Aguilar M."/>
            <person name="Claverie J.M."/>
            <person name="Frickenhaus S."/>
            <person name="Gonzalez K."/>
            <person name="Herman E.K."/>
            <person name="Lin Y.C."/>
            <person name="Napier J."/>
            <person name="Ogata H."/>
            <person name="Sarno A.F."/>
            <person name="Shmutz J."/>
            <person name="Schroeder D."/>
            <person name="de Vargas C."/>
            <person name="Verret F."/>
            <person name="von Dassow P."/>
            <person name="Valentin K."/>
            <person name="Van de Peer Y."/>
            <person name="Wheeler G."/>
            <person name="Dacks J.B."/>
            <person name="Delwiche C.F."/>
            <person name="Dyhrman S.T."/>
            <person name="Glockner G."/>
            <person name="John U."/>
            <person name="Richards T."/>
            <person name="Worden A.Z."/>
            <person name="Zhang X."/>
            <person name="Grigoriev I.V."/>
            <person name="Allen A.E."/>
            <person name="Bidle K."/>
            <person name="Borodovsky M."/>
            <person name="Bowler C."/>
            <person name="Brownlee C."/>
            <person name="Cock J.M."/>
            <person name="Elias M."/>
            <person name="Gladyshev V.N."/>
            <person name="Groth M."/>
            <person name="Guda C."/>
            <person name="Hadaegh A."/>
            <person name="Iglesias-Rodriguez M.D."/>
            <person name="Jenkins J."/>
            <person name="Jones B.M."/>
            <person name="Lawson T."/>
            <person name="Leese F."/>
            <person name="Lindquist E."/>
            <person name="Lobanov A."/>
            <person name="Lomsadze A."/>
            <person name="Malik S.B."/>
            <person name="Marsh M.E."/>
            <person name="Mackinder L."/>
            <person name="Mock T."/>
            <person name="Mueller-Roeber B."/>
            <person name="Pagarete A."/>
            <person name="Parker M."/>
            <person name="Probert I."/>
            <person name="Quesneville H."/>
            <person name="Raines C."/>
            <person name="Rensing S.A."/>
            <person name="Riano-Pachon D.M."/>
            <person name="Richier S."/>
            <person name="Rokitta S."/>
            <person name="Shiraiwa Y."/>
            <person name="Soanes D.M."/>
            <person name="van der Giezen M."/>
            <person name="Wahlund T.M."/>
            <person name="Williams B."/>
            <person name="Wilson W."/>
            <person name="Wolfe G."/>
            <person name="Wurch L.L."/>
        </authorList>
    </citation>
    <scope>NUCLEOTIDE SEQUENCE</scope>
</reference>
<dbReference type="PaxDb" id="2903-EOD10755"/>
<dbReference type="AlphaFoldDB" id="A0A0D3IHM0"/>
<dbReference type="EnsemblProtists" id="EOD10755">
    <property type="protein sequence ID" value="EOD10755"/>
    <property type="gene ID" value="EMIHUDRAFT_257641"/>
</dbReference>
<evidence type="ECO:0000256" key="1">
    <source>
        <dbReference type="SAM" id="MobiDB-lite"/>
    </source>
</evidence>
<dbReference type="RefSeq" id="XP_005763184.1">
    <property type="nucleotide sequence ID" value="XM_005763127.1"/>
</dbReference>
<feature type="region of interest" description="Disordered" evidence="1">
    <location>
        <begin position="1"/>
        <end position="60"/>
    </location>
</feature>
<sequence>MSAVASHVPDNSENDPHEKGRQDPPRPWGGPTGGFMLIDALHPESAWPENTPAARVPPAS</sequence>
<accession>A0A0D3IHM0</accession>
<reference evidence="2" key="2">
    <citation type="submission" date="2024-10" db="UniProtKB">
        <authorList>
            <consortium name="EnsemblProtists"/>
        </authorList>
    </citation>
    <scope>IDENTIFICATION</scope>
</reference>
<name>A0A0D3IHM0_EMIH1</name>
<evidence type="ECO:0000313" key="3">
    <source>
        <dbReference type="Proteomes" id="UP000013827"/>
    </source>
</evidence>
<dbReference type="KEGG" id="ehx:EMIHUDRAFT_257641"/>
<dbReference type="HOGENOM" id="CLU_2946492_0_0_1"/>
<keyword evidence="3" id="KW-1185">Reference proteome</keyword>
<dbReference type="Proteomes" id="UP000013827">
    <property type="component" value="Unassembled WGS sequence"/>
</dbReference>
<feature type="compositionally biased region" description="Basic and acidic residues" evidence="1">
    <location>
        <begin position="14"/>
        <end position="24"/>
    </location>
</feature>
<proteinExistence type="predicted"/>
<protein>
    <submittedName>
        <fullName evidence="2">Uncharacterized protein</fullName>
    </submittedName>
</protein>
<dbReference type="GeneID" id="17256906"/>
<evidence type="ECO:0000313" key="2">
    <source>
        <dbReference type="EnsemblProtists" id="EOD10755"/>
    </source>
</evidence>
<organism evidence="2 3">
    <name type="scientific">Emiliania huxleyi (strain CCMP1516)</name>
    <dbReference type="NCBI Taxonomy" id="280463"/>
    <lineage>
        <taxon>Eukaryota</taxon>
        <taxon>Haptista</taxon>
        <taxon>Haptophyta</taxon>
        <taxon>Prymnesiophyceae</taxon>
        <taxon>Isochrysidales</taxon>
        <taxon>Noelaerhabdaceae</taxon>
        <taxon>Emiliania</taxon>
    </lineage>
</organism>